<dbReference type="GO" id="GO:0005737">
    <property type="term" value="C:cytoplasm"/>
    <property type="evidence" value="ECO:0007669"/>
    <property type="project" value="InterPro"/>
</dbReference>
<evidence type="ECO:0000313" key="3">
    <source>
        <dbReference type="Proteomes" id="UP000253501"/>
    </source>
</evidence>
<evidence type="ECO:0000313" key="2">
    <source>
        <dbReference type="EMBL" id="RCJ06752.1"/>
    </source>
</evidence>
<gene>
    <name evidence="2" type="ORF">DDK22_19935</name>
</gene>
<sequence>MRAVCERCSSTRPPPEQGRIDISQELAMTNGSARTHVRTLTTGRTYFPVLPASSNGFSGLRAVPWIRLKGVWLEEAGFAVGQSVKVEVRRGQVVIWLG</sequence>
<comment type="caution">
    <text evidence="2">The sequence shown here is derived from an EMBL/GenBank/DDBJ whole genome shotgun (WGS) entry which is preliminary data.</text>
</comment>
<protein>
    <submittedName>
        <fullName evidence="2">Type I toxin-antitoxin system SymE family toxin</fullName>
    </submittedName>
</protein>
<accession>A0A367PFV8</accession>
<dbReference type="EMBL" id="QDHA01000045">
    <property type="protein sequence ID" value="RCJ06752.1"/>
    <property type="molecule type" value="Genomic_DNA"/>
</dbReference>
<dbReference type="GO" id="GO:0016070">
    <property type="term" value="P:RNA metabolic process"/>
    <property type="evidence" value="ECO:0007669"/>
    <property type="project" value="InterPro"/>
</dbReference>
<feature type="domain" description="Toxin SymE-like" evidence="1">
    <location>
        <begin position="60"/>
        <end position="95"/>
    </location>
</feature>
<dbReference type="Proteomes" id="UP000253501">
    <property type="component" value="Unassembled WGS sequence"/>
</dbReference>
<name>A0A367PFV8_CUPNE</name>
<proteinExistence type="predicted"/>
<dbReference type="InterPro" id="IPR014944">
    <property type="entry name" value="Toxin_SymE-like"/>
</dbReference>
<evidence type="ECO:0000259" key="1">
    <source>
        <dbReference type="Pfam" id="PF08845"/>
    </source>
</evidence>
<dbReference type="AlphaFoldDB" id="A0A367PFV8"/>
<organism evidence="2 3">
    <name type="scientific">Cupriavidus necator</name>
    <name type="common">Alcaligenes eutrophus</name>
    <name type="synonym">Ralstonia eutropha</name>
    <dbReference type="NCBI Taxonomy" id="106590"/>
    <lineage>
        <taxon>Bacteria</taxon>
        <taxon>Pseudomonadati</taxon>
        <taxon>Pseudomonadota</taxon>
        <taxon>Betaproteobacteria</taxon>
        <taxon>Burkholderiales</taxon>
        <taxon>Burkholderiaceae</taxon>
        <taxon>Cupriavidus</taxon>
    </lineage>
</organism>
<dbReference type="GO" id="GO:0016788">
    <property type="term" value="F:hydrolase activity, acting on ester bonds"/>
    <property type="evidence" value="ECO:0007669"/>
    <property type="project" value="InterPro"/>
</dbReference>
<dbReference type="Pfam" id="PF08845">
    <property type="entry name" value="SymE_toxin"/>
    <property type="match status" value="1"/>
</dbReference>
<reference evidence="2 3" key="1">
    <citation type="submission" date="2018-04" db="EMBL/GenBank/DDBJ databases">
        <title>Cupriavidus necator CR12 genome sequencing and assembly.</title>
        <authorList>
            <person name="Ben Fekih I."/>
            <person name="Mazhar H.S."/>
            <person name="Bello S.K."/>
            <person name="Rensing C."/>
        </authorList>
    </citation>
    <scope>NUCLEOTIDE SEQUENCE [LARGE SCALE GENOMIC DNA]</scope>
    <source>
        <strain evidence="2 3">CR12</strain>
    </source>
</reference>
<dbReference type="GO" id="GO:0003723">
    <property type="term" value="F:RNA binding"/>
    <property type="evidence" value="ECO:0007669"/>
    <property type="project" value="InterPro"/>
</dbReference>